<name>A0A7K5Q6M0_9CORV</name>
<dbReference type="PANTHER" id="PTHR47899:SF1">
    <property type="entry name" value="COILED-COIL DOMAIN-CONTAINING PROTEIN 171"/>
    <property type="match status" value="1"/>
</dbReference>
<organism evidence="2 3">
    <name type="scientific">Erythrocercus mccallii</name>
    <dbReference type="NCBI Taxonomy" id="107208"/>
    <lineage>
        <taxon>Eukaryota</taxon>
        <taxon>Metazoa</taxon>
        <taxon>Chordata</taxon>
        <taxon>Craniata</taxon>
        <taxon>Vertebrata</taxon>
        <taxon>Euteleostomi</taxon>
        <taxon>Archelosauria</taxon>
        <taxon>Archosauria</taxon>
        <taxon>Dinosauria</taxon>
        <taxon>Saurischia</taxon>
        <taxon>Theropoda</taxon>
        <taxon>Coelurosauria</taxon>
        <taxon>Aves</taxon>
        <taxon>Neognathae</taxon>
        <taxon>Neoaves</taxon>
        <taxon>Telluraves</taxon>
        <taxon>Australaves</taxon>
        <taxon>Passeriformes</taxon>
        <taxon>Corvoidea</taxon>
        <taxon>Dicruridae</taxon>
        <taxon>Erythrocercus</taxon>
    </lineage>
</organism>
<feature type="non-terminal residue" evidence="2">
    <location>
        <position position="1"/>
    </location>
</feature>
<evidence type="ECO:0000313" key="2">
    <source>
        <dbReference type="EMBL" id="NWT63069.1"/>
    </source>
</evidence>
<comment type="caution">
    <text evidence="2">The sequence shown here is derived from an EMBL/GenBank/DDBJ whole genome shotgun (WGS) entry which is preliminary data.</text>
</comment>
<protein>
    <submittedName>
        <fullName evidence="2">CC171 protein</fullName>
    </submittedName>
</protein>
<gene>
    <name evidence="2" type="primary">Ccdc171_4</name>
    <name evidence="2" type="ORF">ERYMCC_R08174</name>
</gene>
<evidence type="ECO:0000313" key="3">
    <source>
        <dbReference type="Proteomes" id="UP000532437"/>
    </source>
</evidence>
<evidence type="ECO:0000256" key="1">
    <source>
        <dbReference type="SAM" id="Coils"/>
    </source>
</evidence>
<dbReference type="InterPro" id="IPR038820">
    <property type="entry name" value="CCDC171"/>
</dbReference>
<reference evidence="2 3" key="1">
    <citation type="submission" date="2019-09" db="EMBL/GenBank/DDBJ databases">
        <title>Bird 10,000 Genomes (B10K) Project - Family phase.</title>
        <authorList>
            <person name="Zhang G."/>
        </authorList>
    </citation>
    <scope>NUCLEOTIDE SEQUENCE [LARGE SCALE GENOMIC DNA]</scope>
    <source>
        <strain evidence="2">B10K-DU-002-60</strain>
        <tissue evidence="2">Muscle</tissue>
    </source>
</reference>
<dbReference type="Proteomes" id="UP000532437">
    <property type="component" value="Unassembled WGS sequence"/>
</dbReference>
<keyword evidence="3" id="KW-1185">Reference proteome</keyword>
<feature type="coiled-coil region" evidence="1">
    <location>
        <begin position="38"/>
        <end position="172"/>
    </location>
</feature>
<proteinExistence type="predicted"/>
<dbReference type="PANTHER" id="PTHR47899">
    <property type="entry name" value="COILED-COIL DOMAIN-CONTAINING PROTEIN 171"/>
    <property type="match status" value="1"/>
</dbReference>
<dbReference type="AlphaFoldDB" id="A0A7K5Q6M0"/>
<keyword evidence="1" id="KW-0175">Coiled coil</keyword>
<feature type="non-terminal residue" evidence="2">
    <location>
        <position position="185"/>
    </location>
</feature>
<sequence>AILQQEVFELSRRLHAAEVECHSMHLQLADFKWTFSEMQKDAEKAHKLQEQLNALQHKIITQDNINEELDNALQREREARLLLQEYERRLQELSNRLELHSRADAYRSQDSNAEKSVSNAMEELRRREEVLNHHKRLLKDLEQDRQRLRETLQEAEHALQQAAQDKELLINHMKAVDATLNAVRI</sequence>
<dbReference type="EMBL" id="VZRG01006497">
    <property type="protein sequence ID" value="NWT63069.1"/>
    <property type="molecule type" value="Genomic_DNA"/>
</dbReference>
<accession>A0A7K5Q6M0</accession>